<keyword evidence="2" id="KW-0231">Viral genome packaging</keyword>
<dbReference type="Pfam" id="PF03592">
    <property type="entry name" value="Terminase_2"/>
    <property type="match status" value="1"/>
</dbReference>
<feature type="region of interest" description="Disordered" evidence="3">
    <location>
        <begin position="312"/>
        <end position="334"/>
    </location>
</feature>
<name>A0A7C9PEP0_9BURK</name>
<dbReference type="InterPro" id="IPR038713">
    <property type="entry name" value="Terminase_Gp1_N_sf"/>
</dbReference>
<gene>
    <name evidence="4" type="ORF">G3A44_00910</name>
</gene>
<feature type="compositionally biased region" description="Basic and acidic residues" evidence="3">
    <location>
        <begin position="1"/>
        <end position="31"/>
    </location>
</feature>
<reference evidence="4 5" key="1">
    <citation type="submission" date="2020-02" db="EMBL/GenBank/DDBJ databases">
        <title>Ideonella bacterium strain TBM-1.</title>
        <authorList>
            <person name="Chen W.-M."/>
        </authorList>
    </citation>
    <scope>NUCLEOTIDE SEQUENCE [LARGE SCALE GENOMIC DNA]</scope>
    <source>
        <strain evidence="4 5">TBM-1</strain>
    </source>
</reference>
<dbReference type="PANTHER" id="PTHR41328:SF2">
    <property type="entry name" value="TERMINASE SMALL SUBUNIT"/>
    <property type="match status" value="1"/>
</dbReference>
<dbReference type="RefSeq" id="WP_163455600.1">
    <property type="nucleotide sequence ID" value="NZ_JAAGOH010000001.1"/>
</dbReference>
<evidence type="ECO:0000256" key="1">
    <source>
        <dbReference type="ARBA" id="ARBA00022612"/>
    </source>
</evidence>
<evidence type="ECO:0000256" key="3">
    <source>
        <dbReference type="SAM" id="MobiDB-lite"/>
    </source>
</evidence>
<evidence type="ECO:0000256" key="2">
    <source>
        <dbReference type="ARBA" id="ARBA00023219"/>
    </source>
</evidence>
<comment type="caution">
    <text evidence="4">The sequence shown here is derived from an EMBL/GenBank/DDBJ whole genome shotgun (WGS) entry which is preliminary data.</text>
</comment>
<evidence type="ECO:0000313" key="5">
    <source>
        <dbReference type="Proteomes" id="UP000484255"/>
    </source>
</evidence>
<protein>
    <submittedName>
        <fullName evidence="4">Terminase small subunit</fullName>
    </submittedName>
</protein>
<feature type="compositionally biased region" description="Basic and acidic residues" evidence="3">
    <location>
        <begin position="314"/>
        <end position="323"/>
    </location>
</feature>
<accession>A0A7C9PEP0</accession>
<dbReference type="PANTHER" id="PTHR41328">
    <property type="entry name" value="TERMINASE SMALL SUBUNIT-RELATED"/>
    <property type="match status" value="1"/>
</dbReference>
<sequence length="334" mass="36485">MSASKPTDKASSKPFDKPSPKTKSKPTDKPPSKTKGKKQRKPLRKPPSVELPSAIDASGERLPVGLEPGWDAALSGSKFARWRTFILHYLVDRNGLQSAIKAGFSPNGASVTAFRLLSDPKVKAVIQAHEAALAKHLGISIEEYARETMAMATADPQELMQMRRVCCRYCHSPDPTKPLMKPSEVTAARQEHEARRAELLAKSGKDVMPEFEEPVAWYNPKQDPNPECLECRGEGEVQPFFADTRALKGSARKLFRGLRVGKDGLEMKTADQDAHWANMGRIIGAFKDRDQEPDATDVASAAALGATFGAAMAKSRETAEQVRSRRAASGMDGD</sequence>
<proteinExistence type="predicted"/>
<dbReference type="InterPro" id="IPR052404">
    <property type="entry name" value="SPP1-like_terminase"/>
</dbReference>
<dbReference type="EMBL" id="JAAGOH010000001">
    <property type="protein sequence ID" value="NDY89748.1"/>
    <property type="molecule type" value="Genomic_DNA"/>
</dbReference>
<feature type="compositionally biased region" description="Basic residues" evidence="3">
    <location>
        <begin position="32"/>
        <end position="44"/>
    </location>
</feature>
<dbReference type="AlphaFoldDB" id="A0A7C9PEP0"/>
<keyword evidence="5" id="KW-1185">Reference proteome</keyword>
<dbReference type="GO" id="GO:0051276">
    <property type="term" value="P:chromosome organization"/>
    <property type="evidence" value="ECO:0007669"/>
    <property type="project" value="InterPro"/>
</dbReference>
<dbReference type="InterPro" id="IPR005335">
    <property type="entry name" value="Terminase_ssu"/>
</dbReference>
<dbReference type="Gene3D" id="1.10.10.1400">
    <property type="entry name" value="Terminase, small subunit, N-terminal DNA-binding domain, HTH motif"/>
    <property type="match status" value="1"/>
</dbReference>
<dbReference type="Proteomes" id="UP000484255">
    <property type="component" value="Unassembled WGS sequence"/>
</dbReference>
<keyword evidence="1" id="KW-1188">Viral release from host cell</keyword>
<organism evidence="4 5">
    <name type="scientific">Ideonella livida</name>
    <dbReference type="NCBI Taxonomy" id="2707176"/>
    <lineage>
        <taxon>Bacteria</taxon>
        <taxon>Pseudomonadati</taxon>
        <taxon>Pseudomonadota</taxon>
        <taxon>Betaproteobacteria</taxon>
        <taxon>Burkholderiales</taxon>
        <taxon>Sphaerotilaceae</taxon>
        <taxon>Ideonella</taxon>
    </lineage>
</organism>
<feature type="region of interest" description="Disordered" evidence="3">
    <location>
        <begin position="1"/>
        <end position="62"/>
    </location>
</feature>
<evidence type="ECO:0000313" key="4">
    <source>
        <dbReference type="EMBL" id="NDY89748.1"/>
    </source>
</evidence>